<dbReference type="InterPro" id="IPR050128">
    <property type="entry name" value="Sulfate_adenylyltrnsfr_sub2"/>
</dbReference>
<name>A0ABY6T190_9CLOT</name>
<protein>
    <submittedName>
        <fullName evidence="2">Phosphoadenosine phosphosulfate reductase family</fullName>
    </submittedName>
</protein>
<organism evidence="2 3">
    <name type="scientific">Clostridium carnis</name>
    <dbReference type="NCBI Taxonomy" id="1530"/>
    <lineage>
        <taxon>Bacteria</taxon>
        <taxon>Bacillati</taxon>
        <taxon>Bacillota</taxon>
        <taxon>Clostridia</taxon>
        <taxon>Eubacteriales</taxon>
        <taxon>Clostridiaceae</taxon>
        <taxon>Clostridium</taxon>
    </lineage>
</organism>
<dbReference type="Pfam" id="PF01507">
    <property type="entry name" value="PAPS_reduct"/>
    <property type="match status" value="1"/>
</dbReference>
<accession>A0ABY6T190</accession>
<dbReference type="SUPFAM" id="SSF52402">
    <property type="entry name" value="Adenine nucleotide alpha hydrolases-like"/>
    <property type="match status" value="1"/>
</dbReference>
<dbReference type="EMBL" id="UYIN01000024">
    <property type="protein sequence ID" value="VDG74680.1"/>
    <property type="molecule type" value="Genomic_DNA"/>
</dbReference>
<sequence>MDLLEEYDNGNIPHNEEIFKSFLVTNKKLLDYKNVVVSVSGGSDSDILLDLVYRLSKGNVRYVFFDTGLEYKATKEHLREIKEKYGIEIEVIKAKKPIPITCRDYGQPFLSKQVSEFIERLQRHNFKWEDKSFEELYKEYPKCKAALRWWCNEWGENSKFNIKYNKGLKEFIISNPPTFKISNKCCKYAKKDPVHEFIKSNNFDLNCYGVRKAEGGARSTAYKNCFTDNSEYSGVDEYRPIFWYKDETKLIYEEHFDITHSKCYMEYGLKRTGCAGCPYGKDFEEELKIIEKYEPNLYKAVNNIFKDSYKYTRKYKEFIKRGGLTNEELLKYYRKRKLNKNSSFIK</sequence>
<feature type="domain" description="Phosphoadenosine phosphosulphate reductase" evidence="1">
    <location>
        <begin position="34"/>
        <end position="97"/>
    </location>
</feature>
<comment type="caution">
    <text evidence="2">The sequence shown here is derived from an EMBL/GenBank/DDBJ whole genome shotgun (WGS) entry which is preliminary data.</text>
</comment>
<dbReference type="PANTHER" id="PTHR43196:SF2">
    <property type="entry name" value="PHOSPHOADENOSINE PHOSPHOSULFATE REDUCTASE"/>
    <property type="match status" value="1"/>
</dbReference>
<keyword evidence="3" id="KW-1185">Reference proteome</keyword>
<dbReference type="Proteomes" id="UP000277570">
    <property type="component" value="Unassembled WGS sequence"/>
</dbReference>
<dbReference type="PANTHER" id="PTHR43196">
    <property type="entry name" value="SULFATE ADENYLYLTRANSFERASE SUBUNIT 2"/>
    <property type="match status" value="1"/>
</dbReference>
<gene>
    <name evidence="2" type="ORF">NCTC10913_04926</name>
</gene>
<evidence type="ECO:0000313" key="2">
    <source>
        <dbReference type="EMBL" id="VDG74680.1"/>
    </source>
</evidence>
<dbReference type="InterPro" id="IPR002500">
    <property type="entry name" value="PAPS_reduct_dom"/>
</dbReference>
<dbReference type="InterPro" id="IPR014729">
    <property type="entry name" value="Rossmann-like_a/b/a_fold"/>
</dbReference>
<evidence type="ECO:0000313" key="3">
    <source>
        <dbReference type="Proteomes" id="UP000277570"/>
    </source>
</evidence>
<reference evidence="2 3" key="1">
    <citation type="submission" date="2018-11" db="EMBL/GenBank/DDBJ databases">
        <authorList>
            <consortium name="Pathogen Informatics"/>
        </authorList>
    </citation>
    <scope>NUCLEOTIDE SEQUENCE [LARGE SCALE GENOMIC DNA]</scope>
    <source>
        <strain evidence="2 3">NCTC10913</strain>
    </source>
</reference>
<dbReference type="Gene3D" id="3.40.50.620">
    <property type="entry name" value="HUPs"/>
    <property type="match status" value="1"/>
</dbReference>
<proteinExistence type="predicted"/>
<evidence type="ECO:0000259" key="1">
    <source>
        <dbReference type="Pfam" id="PF01507"/>
    </source>
</evidence>
<dbReference type="RefSeq" id="WP_125150236.1">
    <property type="nucleotide sequence ID" value="NZ_UYIN01000024.1"/>
</dbReference>